<evidence type="ECO:0000256" key="1">
    <source>
        <dbReference type="ARBA" id="ARBA00004123"/>
    </source>
</evidence>
<dbReference type="Pfam" id="PF05460">
    <property type="entry name" value="ORC6"/>
    <property type="match status" value="1"/>
</dbReference>
<keyword evidence="4" id="KW-0238">DNA-binding</keyword>
<keyword evidence="9" id="KW-1185">Reference proteome</keyword>
<comment type="similarity">
    <text evidence="2">Belongs to the ORC6 family.</text>
</comment>
<feature type="compositionally biased region" description="Low complexity" evidence="6">
    <location>
        <begin position="1"/>
        <end position="28"/>
    </location>
</feature>
<reference evidence="8 9" key="1">
    <citation type="journal article" date="2024" name="Microbiol. Resour. Announc.">
        <title>Genome annotations for the ascomycete fungi Trichoderma harzianum, Trichoderma aggressivum, and Purpureocillium lilacinum.</title>
        <authorList>
            <person name="Beijen E.P.W."/>
            <person name="Ohm R.A."/>
        </authorList>
    </citation>
    <scope>NUCLEOTIDE SEQUENCE [LARGE SCALE GENOMIC DNA]</scope>
    <source>
        <strain evidence="8 9">CBS 150709</strain>
    </source>
</reference>
<evidence type="ECO:0000256" key="4">
    <source>
        <dbReference type="ARBA" id="ARBA00023125"/>
    </source>
</evidence>
<dbReference type="EMBL" id="JAWRVI010000033">
    <property type="protein sequence ID" value="KAK4087323.1"/>
    <property type="molecule type" value="Genomic_DNA"/>
</dbReference>
<gene>
    <name evidence="8" type="ORF">Purlil1_8398</name>
</gene>
<protein>
    <recommendedName>
        <fullName evidence="7">ORC6 first cyclin-like domain-containing protein</fullName>
    </recommendedName>
</protein>
<keyword evidence="3" id="KW-0235">DNA replication</keyword>
<organism evidence="8 9">
    <name type="scientific">Purpureocillium lilacinum</name>
    <name type="common">Paecilomyces lilacinus</name>
    <dbReference type="NCBI Taxonomy" id="33203"/>
    <lineage>
        <taxon>Eukaryota</taxon>
        <taxon>Fungi</taxon>
        <taxon>Dikarya</taxon>
        <taxon>Ascomycota</taxon>
        <taxon>Pezizomycotina</taxon>
        <taxon>Sordariomycetes</taxon>
        <taxon>Hypocreomycetidae</taxon>
        <taxon>Hypocreales</taxon>
        <taxon>Ophiocordycipitaceae</taxon>
        <taxon>Purpureocillium</taxon>
    </lineage>
</organism>
<dbReference type="InterPro" id="IPR008721">
    <property type="entry name" value="ORC6_cyclin_first"/>
</dbReference>
<evidence type="ECO:0000313" key="9">
    <source>
        <dbReference type="Proteomes" id="UP001287286"/>
    </source>
</evidence>
<evidence type="ECO:0000256" key="2">
    <source>
        <dbReference type="ARBA" id="ARBA00010840"/>
    </source>
</evidence>
<accession>A0ABR0BUG4</accession>
<keyword evidence="5" id="KW-0539">Nucleus</keyword>
<proteinExistence type="inferred from homology"/>
<evidence type="ECO:0000256" key="3">
    <source>
        <dbReference type="ARBA" id="ARBA00022705"/>
    </source>
</evidence>
<comment type="caution">
    <text evidence="8">The sequence shown here is derived from an EMBL/GenBank/DDBJ whole genome shotgun (WGS) entry which is preliminary data.</text>
</comment>
<evidence type="ECO:0000313" key="8">
    <source>
        <dbReference type="EMBL" id="KAK4087323.1"/>
    </source>
</evidence>
<evidence type="ECO:0000256" key="6">
    <source>
        <dbReference type="SAM" id="MobiDB-lite"/>
    </source>
</evidence>
<sequence>MASVTSSTPSTQASTAASRTTSRSWTRQSKQDQNWKIQPDLSLMLPQVTPLWSWKGTTHVPVASCRAIEERCEQANVSRWHMLSYMPGPPRFFQTLKAFLACALPAAVTSPIHSKPVLPRVTGPVAVSPRSTRRKAADNTSGLPKEGLPRRAASVNLCPRPYVPLQQSSHSSRVSTSSKMSRQLELALLSLMPAHGSELPPSLVELARSLLAQSRNRASTLKAEEEVARHYACANIACDRLKITLDLPPIEPRPPIPPRIYKRLYTHLDNILPNTSSTPRSTRTRTPSSKKRDLGASPASTSRQLPSRGTPSKESSLAQFRPSQAGQETTPSKSTAYKDALASNEGLHPWIRPTIRYLCSEMGNRRLAPTVLAGVESIVAPAGRRTDDAWVSKHVADLVATIYFFVIMRVRAVTSGEAIDREGYVPLRKEILALLGQARTDVAIKDINESEAWGGWKAIKSREFDAAVAHINETDWLAGDWYKGITDVVNTTREADDGVEDEGDDDDSGAPLPARRADTMLQEKYDFLSDARMSDYAAWKDQMLARIGQAMAAGGAMEVDS</sequence>
<feature type="compositionally biased region" description="Acidic residues" evidence="6">
    <location>
        <begin position="497"/>
        <end position="508"/>
    </location>
</feature>
<feature type="region of interest" description="Disordered" evidence="6">
    <location>
        <begin position="271"/>
        <end position="336"/>
    </location>
</feature>
<name>A0ABR0BUG4_PURLI</name>
<feature type="domain" description="ORC6 first cyclin-like" evidence="7">
    <location>
        <begin position="189"/>
        <end position="275"/>
    </location>
</feature>
<comment type="subcellular location">
    <subcellularLocation>
        <location evidence="1">Nucleus</location>
    </subcellularLocation>
</comment>
<feature type="compositionally biased region" description="Low complexity" evidence="6">
    <location>
        <begin position="275"/>
        <end position="287"/>
    </location>
</feature>
<feature type="region of interest" description="Disordered" evidence="6">
    <location>
        <begin position="123"/>
        <end position="150"/>
    </location>
</feature>
<feature type="region of interest" description="Disordered" evidence="6">
    <location>
        <begin position="494"/>
        <end position="515"/>
    </location>
</feature>
<evidence type="ECO:0000256" key="5">
    <source>
        <dbReference type="ARBA" id="ARBA00023242"/>
    </source>
</evidence>
<feature type="compositionally biased region" description="Polar residues" evidence="6">
    <location>
        <begin position="298"/>
        <end position="335"/>
    </location>
</feature>
<dbReference type="Proteomes" id="UP001287286">
    <property type="component" value="Unassembled WGS sequence"/>
</dbReference>
<evidence type="ECO:0000259" key="7">
    <source>
        <dbReference type="Pfam" id="PF05460"/>
    </source>
</evidence>
<feature type="region of interest" description="Disordered" evidence="6">
    <location>
        <begin position="1"/>
        <end position="33"/>
    </location>
</feature>